<evidence type="ECO:0000313" key="1">
    <source>
        <dbReference type="EMBL" id="KAK3060329.1"/>
    </source>
</evidence>
<dbReference type="Proteomes" id="UP001186974">
    <property type="component" value="Unassembled WGS sequence"/>
</dbReference>
<reference evidence="1" key="1">
    <citation type="submission" date="2024-09" db="EMBL/GenBank/DDBJ databases">
        <title>Black Yeasts Isolated from many extreme environments.</title>
        <authorList>
            <person name="Coleine C."/>
            <person name="Stajich J.E."/>
            <person name="Selbmann L."/>
        </authorList>
    </citation>
    <scope>NUCLEOTIDE SEQUENCE</scope>
    <source>
        <strain evidence="1">CCFEE 5737</strain>
    </source>
</reference>
<keyword evidence="2" id="KW-1185">Reference proteome</keyword>
<dbReference type="EMBL" id="JAWDJW010008662">
    <property type="protein sequence ID" value="KAK3060329.1"/>
    <property type="molecule type" value="Genomic_DNA"/>
</dbReference>
<sequence>MGALGSLIPLIILFLFVAVGGYIGYQMYLYSLELSDKANKKLEKKHIAFTKDGMKVGVKELRDEDYADKTQKYGVPRLPFLCLAHCRTESEGTGSTEQKIIQVNGLTSRA</sequence>
<gene>
    <name evidence="1" type="ORF">LTS18_008789</name>
</gene>
<name>A0ACC3D1K5_9PEZI</name>
<protein>
    <submittedName>
        <fullName evidence="1">Uncharacterized protein</fullName>
    </submittedName>
</protein>
<accession>A0ACC3D1K5</accession>
<evidence type="ECO:0000313" key="2">
    <source>
        <dbReference type="Proteomes" id="UP001186974"/>
    </source>
</evidence>
<proteinExistence type="predicted"/>
<comment type="caution">
    <text evidence="1">The sequence shown here is derived from an EMBL/GenBank/DDBJ whole genome shotgun (WGS) entry which is preliminary data.</text>
</comment>
<organism evidence="1 2">
    <name type="scientific">Coniosporium uncinatum</name>
    <dbReference type="NCBI Taxonomy" id="93489"/>
    <lineage>
        <taxon>Eukaryota</taxon>
        <taxon>Fungi</taxon>
        <taxon>Dikarya</taxon>
        <taxon>Ascomycota</taxon>
        <taxon>Pezizomycotina</taxon>
        <taxon>Dothideomycetes</taxon>
        <taxon>Dothideomycetes incertae sedis</taxon>
        <taxon>Coniosporium</taxon>
    </lineage>
</organism>